<evidence type="ECO:0000313" key="2">
    <source>
        <dbReference type="Proteomes" id="UP000315082"/>
    </source>
</evidence>
<sequence length="70" mass="8152">MTIDLAELRSLPISEKLRIVEALWDDISASEEPIVLQPWQRDEAHRRSQEMKAAPSIAIDRDELWRRVNG</sequence>
<dbReference type="RefSeq" id="WP_145098815.1">
    <property type="nucleotide sequence ID" value="NZ_CP036348.1"/>
</dbReference>
<dbReference type="EMBL" id="CP036348">
    <property type="protein sequence ID" value="QDV70117.1"/>
    <property type="molecule type" value="Genomic_DNA"/>
</dbReference>
<dbReference type="Proteomes" id="UP000315082">
    <property type="component" value="Chromosome"/>
</dbReference>
<organism evidence="1 2">
    <name type="scientific">Rosistilla carotiformis</name>
    <dbReference type="NCBI Taxonomy" id="2528017"/>
    <lineage>
        <taxon>Bacteria</taxon>
        <taxon>Pseudomonadati</taxon>
        <taxon>Planctomycetota</taxon>
        <taxon>Planctomycetia</taxon>
        <taxon>Pirellulales</taxon>
        <taxon>Pirellulaceae</taxon>
        <taxon>Rosistilla</taxon>
    </lineage>
</organism>
<proteinExistence type="predicted"/>
<dbReference type="KEGG" id="rcf:Poly24_38360"/>
<keyword evidence="2" id="KW-1185">Reference proteome</keyword>
<gene>
    <name evidence="1" type="ORF">Poly24_38360</name>
</gene>
<protein>
    <submittedName>
        <fullName evidence="1">Addiction module component</fullName>
    </submittedName>
</protein>
<name>A0A518JX35_9BACT</name>
<dbReference type="OrthoDB" id="291542at2"/>
<dbReference type="AlphaFoldDB" id="A0A518JX35"/>
<dbReference type="NCBIfam" id="TIGR02574">
    <property type="entry name" value="stabl_TIGR02574"/>
    <property type="match status" value="1"/>
</dbReference>
<accession>A0A518JX35</accession>
<reference evidence="1 2" key="1">
    <citation type="submission" date="2019-02" db="EMBL/GenBank/DDBJ databases">
        <title>Deep-cultivation of Planctomycetes and their phenomic and genomic characterization uncovers novel biology.</title>
        <authorList>
            <person name="Wiegand S."/>
            <person name="Jogler M."/>
            <person name="Boedeker C."/>
            <person name="Pinto D."/>
            <person name="Vollmers J."/>
            <person name="Rivas-Marin E."/>
            <person name="Kohn T."/>
            <person name="Peeters S.H."/>
            <person name="Heuer A."/>
            <person name="Rast P."/>
            <person name="Oberbeckmann S."/>
            <person name="Bunk B."/>
            <person name="Jeske O."/>
            <person name="Meyerdierks A."/>
            <person name="Storesund J.E."/>
            <person name="Kallscheuer N."/>
            <person name="Luecker S."/>
            <person name="Lage O.M."/>
            <person name="Pohl T."/>
            <person name="Merkel B.J."/>
            <person name="Hornburger P."/>
            <person name="Mueller R.-W."/>
            <person name="Bruemmer F."/>
            <person name="Labrenz M."/>
            <person name="Spormann A.M."/>
            <person name="Op den Camp H."/>
            <person name="Overmann J."/>
            <person name="Amann R."/>
            <person name="Jetten M.S.M."/>
            <person name="Mascher T."/>
            <person name="Medema M.H."/>
            <person name="Devos D.P."/>
            <person name="Kaster A.-K."/>
            <person name="Ovreas L."/>
            <person name="Rohde M."/>
            <person name="Galperin M.Y."/>
            <person name="Jogler C."/>
        </authorList>
    </citation>
    <scope>NUCLEOTIDE SEQUENCE [LARGE SCALE GENOMIC DNA]</scope>
    <source>
        <strain evidence="1 2">Poly24</strain>
    </source>
</reference>
<dbReference type="InterPro" id="IPR013406">
    <property type="entry name" value="CHP02574_addiction_mod"/>
</dbReference>
<evidence type="ECO:0000313" key="1">
    <source>
        <dbReference type="EMBL" id="QDV70117.1"/>
    </source>
</evidence>
<dbReference type="Pfam" id="PF09720">
    <property type="entry name" value="Unstab_antitox"/>
    <property type="match status" value="1"/>
</dbReference>